<name>A0A7J6F3A8_CANSA</name>
<dbReference type="FunFam" id="1.25.40.10:FF:000378">
    <property type="entry name" value="Pentatricopeptide repeat-containing protein mitochondrial"/>
    <property type="match status" value="1"/>
</dbReference>
<dbReference type="FunFam" id="1.25.40.10:FF:000073">
    <property type="entry name" value="Pentatricopeptide repeat-containing protein chloroplastic"/>
    <property type="match status" value="1"/>
</dbReference>
<evidence type="ECO:0000313" key="3">
    <source>
        <dbReference type="EMBL" id="KAF4365213.1"/>
    </source>
</evidence>
<sequence length="589" mass="65958">MPSFKLSNWTECVNPGIQSGLHSFQFMAFTCNTAIHLCFWKKLSYVLLQIKSPCLRSFCSHTSTHKFERRKSLDKALRVLDMISPKTSIVCHREGHLRLIKDILNPTSEQIRPQHLSNDFGLPSSSSSDKIIDVFDKVLESTSVFHQPCHESLRIDATVLSSVLSSCAFKRNHCVGVQYHCVAIKLGFVENVYVGSSLVSLYSKCNELDNAHRIFLKMPVRNVVSWTAIINGFAQEWQIGVCLELFHSMRISNLRPNDFTFSSLLSACSGSGALGQGKSLHCQAIQMGFDSHIHISNSLISLYCKCGTIEDGFYIFSTLQTKDTVSWNSMIVGYAQHGHASQAIGLFEEMKKQNVKVDAITFLGVLSACRHVGLVKEGRLYFNMMVEHGVEPELDHYSCVVDLLGRAGLLEEAKNFIAGMPFPPNAVIWGSLLSSSRLHRSVWFGIEAAESKLSLEPSCAATYLQLANLYASVGCWDHAARIRKLMKDKGLKTSPGYSWIEINNVVYKFRVEDRSNTRMVDVLSVLDSLSDHMETGYDPKMPEEDTFHSHLLYYEDCFVNDKCLPSRFPGVSRTNNTSHLGNALAPPLI</sequence>
<dbReference type="GO" id="GO:0003723">
    <property type="term" value="F:RNA binding"/>
    <property type="evidence" value="ECO:0007669"/>
    <property type="project" value="InterPro"/>
</dbReference>
<dbReference type="InterPro" id="IPR046960">
    <property type="entry name" value="PPR_At4g14850-like_plant"/>
</dbReference>
<feature type="repeat" description="PPR" evidence="2">
    <location>
        <begin position="222"/>
        <end position="256"/>
    </location>
</feature>
<feature type="repeat" description="PPR" evidence="2">
    <location>
        <begin position="358"/>
        <end position="392"/>
    </location>
</feature>
<evidence type="ECO:0008006" key="5">
    <source>
        <dbReference type="Google" id="ProtNLM"/>
    </source>
</evidence>
<dbReference type="Pfam" id="PF20431">
    <property type="entry name" value="E_motif"/>
    <property type="match status" value="1"/>
</dbReference>
<dbReference type="NCBIfam" id="TIGR00756">
    <property type="entry name" value="PPR"/>
    <property type="match status" value="2"/>
</dbReference>
<accession>A0A7J6F3A8</accession>
<dbReference type="InterPro" id="IPR011990">
    <property type="entry name" value="TPR-like_helical_dom_sf"/>
</dbReference>
<dbReference type="InterPro" id="IPR046848">
    <property type="entry name" value="E_motif"/>
</dbReference>
<dbReference type="Pfam" id="PF01535">
    <property type="entry name" value="PPR"/>
    <property type="match status" value="2"/>
</dbReference>
<dbReference type="Gene3D" id="1.25.40.10">
    <property type="entry name" value="Tetratricopeptide repeat domain"/>
    <property type="match status" value="2"/>
</dbReference>
<dbReference type="PANTHER" id="PTHR47926:SF438">
    <property type="entry name" value="PENTATRICOPEPTIDE REPEAT-CONTAINING PROTEIN"/>
    <property type="match status" value="1"/>
</dbReference>
<reference evidence="3 4" key="1">
    <citation type="journal article" date="2020" name="bioRxiv">
        <title>Sequence and annotation of 42 cannabis genomes reveals extensive copy number variation in cannabinoid synthesis and pathogen resistance genes.</title>
        <authorList>
            <person name="Mckernan K.J."/>
            <person name="Helbert Y."/>
            <person name="Kane L.T."/>
            <person name="Ebling H."/>
            <person name="Zhang L."/>
            <person name="Liu B."/>
            <person name="Eaton Z."/>
            <person name="Mclaughlin S."/>
            <person name="Kingan S."/>
            <person name="Baybayan P."/>
            <person name="Concepcion G."/>
            <person name="Jordan M."/>
            <person name="Riva A."/>
            <person name="Barbazuk W."/>
            <person name="Harkins T."/>
        </authorList>
    </citation>
    <scope>NUCLEOTIDE SEQUENCE [LARGE SCALE GENOMIC DNA]</scope>
    <source>
        <strain evidence="4">cv. Jamaican Lion 4</strain>
        <tissue evidence="3">Leaf</tissue>
    </source>
</reference>
<dbReference type="PANTHER" id="PTHR47926">
    <property type="entry name" value="PENTATRICOPEPTIDE REPEAT-CONTAINING PROTEIN"/>
    <property type="match status" value="1"/>
</dbReference>
<dbReference type="InterPro" id="IPR002885">
    <property type="entry name" value="PPR_rpt"/>
</dbReference>
<proteinExistence type="predicted"/>
<dbReference type="EMBL" id="JAATIQ010000275">
    <property type="protein sequence ID" value="KAF4365213.1"/>
    <property type="molecule type" value="Genomic_DNA"/>
</dbReference>
<keyword evidence="4" id="KW-1185">Reference proteome</keyword>
<dbReference type="AlphaFoldDB" id="A0A7J6F3A8"/>
<protein>
    <recommendedName>
        <fullName evidence="5">Pentatricopeptide repeat-containing protein</fullName>
    </recommendedName>
</protein>
<dbReference type="PROSITE" id="PS51375">
    <property type="entry name" value="PPR"/>
    <property type="match status" value="3"/>
</dbReference>
<evidence type="ECO:0000256" key="2">
    <source>
        <dbReference type="PROSITE-ProRule" id="PRU00708"/>
    </source>
</evidence>
<dbReference type="GO" id="GO:0009451">
    <property type="term" value="P:RNA modification"/>
    <property type="evidence" value="ECO:0007669"/>
    <property type="project" value="InterPro"/>
</dbReference>
<keyword evidence="1" id="KW-0677">Repeat</keyword>
<evidence type="ECO:0000313" key="4">
    <source>
        <dbReference type="Proteomes" id="UP000583929"/>
    </source>
</evidence>
<feature type="repeat" description="PPR" evidence="2">
    <location>
        <begin position="323"/>
        <end position="357"/>
    </location>
</feature>
<dbReference type="Proteomes" id="UP000583929">
    <property type="component" value="Unassembled WGS sequence"/>
</dbReference>
<gene>
    <name evidence="3" type="ORF">G4B88_000372</name>
</gene>
<dbReference type="Pfam" id="PF13041">
    <property type="entry name" value="PPR_2"/>
    <property type="match status" value="2"/>
</dbReference>
<evidence type="ECO:0000256" key="1">
    <source>
        <dbReference type="ARBA" id="ARBA00022737"/>
    </source>
</evidence>
<organism evidence="3 4">
    <name type="scientific">Cannabis sativa</name>
    <name type="common">Hemp</name>
    <name type="synonym">Marijuana</name>
    <dbReference type="NCBI Taxonomy" id="3483"/>
    <lineage>
        <taxon>Eukaryota</taxon>
        <taxon>Viridiplantae</taxon>
        <taxon>Streptophyta</taxon>
        <taxon>Embryophyta</taxon>
        <taxon>Tracheophyta</taxon>
        <taxon>Spermatophyta</taxon>
        <taxon>Magnoliopsida</taxon>
        <taxon>eudicotyledons</taxon>
        <taxon>Gunneridae</taxon>
        <taxon>Pentapetalae</taxon>
        <taxon>rosids</taxon>
        <taxon>fabids</taxon>
        <taxon>Rosales</taxon>
        <taxon>Cannabaceae</taxon>
        <taxon>Cannabis</taxon>
    </lineage>
</organism>
<comment type="caution">
    <text evidence="3">The sequence shown here is derived from an EMBL/GenBank/DDBJ whole genome shotgun (WGS) entry which is preliminary data.</text>
</comment>